<feature type="region of interest" description="Disordered" evidence="1">
    <location>
        <begin position="1"/>
        <end position="64"/>
    </location>
</feature>
<keyword evidence="4" id="KW-1185">Reference proteome</keyword>
<proteinExistence type="predicted"/>
<evidence type="ECO:0000313" key="4">
    <source>
        <dbReference type="Proteomes" id="UP000815325"/>
    </source>
</evidence>
<sequence>MPKHGKQTNERAQSDQEEFARQEAIERRMQMMLEAYEQDSGEARQSGSQNNKRRGAETKGAASYNHAVLGETKVAFERKAEDPASGWDKAMDVAYGIVSDSQKTANTMGIIAVGALAAVGVGMIAHNVWRQMTPKEQEAVPLERRPVEIQESERLRRHYTNARVYEEASAWCGIVPHLVNH</sequence>
<protein>
    <submittedName>
        <fullName evidence="3">Uncharacterized protein</fullName>
    </submittedName>
</protein>
<reference evidence="3" key="1">
    <citation type="submission" date="2017-08" db="EMBL/GenBank/DDBJ databases">
        <authorList>
            <person name="Polle J.E."/>
            <person name="Barry K."/>
            <person name="Cushman J."/>
            <person name="Schmutz J."/>
            <person name="Tran D."/>
            <person name="Hathwaick L.T."/>
            <person name="Yim W.C."/>
            <person name="Jenkins J."/>
            <person name="Mckie-Krisberg Z.M."/>
            <person name="Prochnik S."/>
            <person name="Lindquist E."/>
            <person name="Dockter R.B."/>
            <person name="Adam C."/>
            <person name="Molina H."/>
            <person name="Bunkerborg J."/>
            <person name="Jin E."/>
            <person name="Buchheim M."/>
            <person name="Magnuson J."/>
        </authorList>
    </citation>
    <scope>NUCLEOTIDE SEQUENCE</scope>
    <source>
        <strain evidence="3">CCAP 19/18</strain>
    </source>
</reference>
<gene>
    <name evidence="3" type="ORF">DUNSADRAFT_1720</name>
</gene>
<dbReference type="Proteomes" id="UP000815325">
    <property type="component" value="Unassembled WGS sequence"/>
</dbReference>
<name>A0ABQ7FX53_DUNSA</name>
<keyword evidence="2" id="KW-1133">Transmembrane helix</keyword>
<comment type="caution">
    <text evidence="3">The sequence shown here is derived from an EMBL/GenBank/DDBJ whole genome shotgun (WGS) entry which is preliminary data.</text>
</comment>
<evidence type="ECO:0000313" key="3">
    <source>
        <dbReference type="EMBL" id="KAF5826930.1"/>
    </source>
</evidence>
<keyword evidence="2" id="KW-0472">Membrane</keyword>
<dbReference type="EMBL" id="MU070652">
    <property type="protein sequence ID" value="KAF5826930.1"/>
    <property type="molecule type" value="Genomic_DNA"/>
</dbReference>
<organism evidence="3 4">
    <name type="scientific">Dunaliella salina</name>
    <name type="common">Green alga</name>
    <name type="synonym">Protococcus salinus</name>
    <dbReference type="NCBI Taxonomy" id="3046"/>
    <lineage>
        <taxon>Eukaryota</taxon>
        <taxon>Viridiplantae</taxon>
        <taxon>Chlorophyta</taxon>
        <taxon>core chlorophytes</taxon>
        <taxon>Chlorophyceae</taxon>
        <taxon>CS clade</taxon>
        <taxon>Chlamydomonadales</taxon>
        <taxon>Dunaliellaceae</taxon>
        <taxon>Dunaliella</taxon>
    </lineage>
</organism>
<evidence type="ECO:0000256" key="2">
    <source>
        <dbReference type="SAM" id="Phobius"/>
    </source>
</evidence>
<keyword evidence="2" id="KW-0812">Transmembrane</keyword>
<accession>A0ABQ7FX53</accession>
<feature type="compositionally biased region" description="Basic and acidic residues" evidence="1">
    <location>
        <begin position="7"/>
        <end position="29"/>
    </location>
</feature>
<feature type="transmembrane region" description="Helical" evidence="2">
    <location>
        <begin position="108"/>
        <end position="129"/>
    </location>
</feature>
<evidence type="ECO:0000256" key="1">
    <source>
        <dbReference type="SAM" id="MobiDB-lite"/>
    </source>
</evidence>